<comment type="caution">
    <text evidence="3">The sequence shown here is derived from an EMBL/GenBank/DDBJ whole genome shotgun (WGS) entry which is preliminary data.</text>
</comment>
<gene>
    <name evidence="2" type="ORF">HT657_03275</name>
    <name evidence="3" type="ORF">HT672_06610</name>
</gene>
<dbReference type="Proteomes" id="UP001196379">
    <property type="component" value="Unassembled WGS sequence"/>
</dbReference>
<dbReference type="AlphaFoldDB" id="A0A949T5K3"/>
<name>A0A949T5K3_9PAST</name>
<dbReference type="OrthoDB" id="6455329at2"/>
<keyword evidence="1" id="KW-0732">Signal</keyword>
<keyword evidence="5" id="KW-1185">Reference proteome</keyword>
<evidence type="ECO:0000313" key="3">
    <source>
        <dbReference type="EMBL" id="MBV6546955.1"/>
    </source>
</evidence>
<evidence type="ECO:0000313" key="5">
    <source>
        <dbReference type="Proteomes" id="UP001196379"/>
    </source>
</evidence>
<organism evidence="3 4">
    <name type="scientific">Ursidibacter maritimus</name>
    <dbReference type="NCBI Taxonomy" id="1331689"/>
    <lineage>
        <taxon>Bacteria</taxon>
        <taxon>Pseudomonadati</taxon>
        <taxon>Pseudomonadota</taxon>
        <taxon>Gammaproteobacteria</taxon>
        <taxon>Pasteurellales</taxon>
        <taxon>Pasteurellaceae</taxon>
        <taxon>Ursidibacter</taxon>
    </lineage>
</organism>
<accession>A0A949T5K3</accession>
<reference evidence="3 5" key="1">
    <citation type="journal article" date="2021" name="Mol. Ecol.">
        <title>Polar bear-adapted Ursidibacter maritimus are remarkably conserved after generations in captivity.</title>
        <authorList>
            <person name="Espinosa-Gongora C."/>
            <person name="Hansen M.J."/>
            <person name="Bertelsen M.F."/>
            <person name="Bojesen A.M."/>
        </authorList>
    </citation>
    <scope>NUCLEOTIDE SEQUENCE</scope>
    <source>
        <strain evidence="3">Pb43105x</strain>
        <strain evidence="2 5">Pb43106</strain>
    </source>
</reference>
<dbReference type="Pfam" id="PF17274">
    <property type="entry name" value="DUF5339"/>
    <property type="match status" value="1"/>
</dbReference>
<dbReference type="GeneID" id="65549109"/>
<feature type="chain" id="PRO_5037842817" evidence="1">
    <location>
        <begin position="21"/>
        <end position="84"/>
    </location>
</feature>
<dbReference type="Proteomes" id="UP000732858">
    <property type="component" value="Unassembled WGS sequence"/>
</dbReference>
<dbReference type="RefSeq" id="WP_157403231.1">
    <property type="nucleotide sequence ID" value="NZ_JABULY010000001.1"/>
</dbReference>
<evidence type="ECO:0000256" key="1">
    <source>
        <dbReference type="SAM" id="SignalP"/>
    </source>
</evidence>
<dbReference type="EMBL" id="JABUMC010000012">
    <property type="protein sequence ID" value="MBV6546955.1"/>
    <property type="molecule type" value="Genomic_DNA"/>
</dbReference>
<protein>
    <submittedName>
        <fullName evidence="3">Recombinase RecA</fullName>
    </submittedName>
</protein>
<dbReference type="EMBL" id="JABULY010000001">
    <property type="protein sequence ID" value="MBV6531176.1"/>
    <property type="molecule type" value="Genomic_DNA"/>
</dbReference>
<dbReference type="InterPro" id="IPR020493">
    <property type="entry name" value="Uncharacterised_HI0310"/>
</dbReference>
<evidence type="ECO:0000313" key="4">
    <source>
        <dbReference type="Proteomes" id="UP000732858"/>
    </source>
</evidence>
<sequence length="84" mass="9283">MKKFLTVFALTAGFSANVMAADFPKVCEEYFELAAEWLEKSGQQGEVQKAALDVIKQQFAEVPKDAQEEACKQALVEIKKALGK</sequence>
<proteinExistence type="predicted"/>
<feature type="signal peptide" evidence="1">
    <location>
        <begin position="1"/>
        <end position="20"/>
    </location>
</feature>
<evidence type="ECO:0000313" key="2">
    <source>
        <dbReference type="EMBL" id="MBV6531176.1"/>
    </source>
</evidence>